<dbReference type="InterPro" id="IPR010982">
    <property type="entry name" value="Lambda_DNA-bd_dom_sf"/>
</dbReference>
<dbReference type="SMART" id="SM00354">
    <property type="entry name" value="HTH_LACI"/>
    <property type="match status" value="1"/>
</dbReference>
<evidence type="ECO:0000259" key="5">
    <source>
        <dbReference type="PROSITE" id="PS50932"/>
    </source>
</evidence>
<dbReference type="Proteomes" id="UP001185028">
    <property type="component" value="Unassembled WGS sequence"/>
</dbReference>
<dbReference type="SUPFAM" id="SSF53822">
    <property type="entry name" value="Periplasmic binding protein-like I"/>
    <property type="match status" value="1"/>
</dbReference>
<dbReference type="Gene3D" id="3.40.50.2300">
    <property type="match status" value="2"/>
</dbReference>
<dbReference type="CDD" id="cd19974">
    <property type="entry name" value="PBP1_LacI-like"/>
    <property type="match status" value="1"/>
</dbReference>
<dbReference type="PANTHER" id="PTHR30146:SF148">
    <property type="entry name" value="HTH-TYPE TRANSCRIPTIONAL REPRESSOR PURR-RELATED"/>
    <property type="match status" value="1"/>
</dbReference>
<evidence type="ECO:0000256" key="3">
    <source>
        <dbReference type="ARBA" id="ARBA00023125"/>
    </source>
</evidence>
<proteinExistence type="predicted"/>
<organism evidence="6 7">
    <name type="scientific">Paenibacillus hunanensis</name>
    <dbReference type="NCBI Taxonomy" id="539262"/>
    <lineage>
        <taxon>Bacteria</taxon>
        <taxon>Bacillati</taxon>
        <taxon>Bacillota</taxon>
        <taxon>Bacilli</taxon>
        <taxon>Bacillales</taxon>
        <taxon>Paenibacillaceae</taxon>
        <taxon>Paenibacillus</taxon>
    </lineage>
</organism>
<dbReference type="EMBL" id="JAVDQH010000005">
    <property type="protein sequence ID" value="MDR6243707.1"/>
    <property type="molecule type" value="Genomic_DNA"/>
</dbReference>
<keyword evidence="1" id="KW-0678">Repressor</keyword>
<dbReference type="Pfam" id="PF00356">
    <property type="entry name" value="LacI"/>
    <property type="match status" value="1"/>
</dbReference>
<accession>A0ABU1IWT0</accession>
<comment type="caution">
    <text evidence="6">The sequence shown here is derived from an EMBL/GenBank/DDBJ whole genome shotgun (WGS) entry which is preliminary data.</text>
</comment>
<keyword evidence="4" id="KW-0804">Transcription</keyword>
<reference evidence="6 7" key="1">
    <citation type="submission" date="2023-07" db="EMBL/GenBank/DDBJ databases">
        <title>Genomic Encyclopedia of Type Strains, Phase IV (KMG-IV): sequencing the most valuable type-strain genomes for metagenomic binning, comparative biology and taxonomic classification.</title>
        <authorList>
            <person name="Goeker M."/>
        </authorList>
    </citation>
    <scope>NUCLEOTIDE SEQUENCE [LARGE SCALE GENOMIC DNA]</scope>
    <source>
        <strain evidence="6 7">DSM 22170</strain>
    </source>
</reference>
<gene>
    <name evidence="6" type="ORF">JOC58_001600</name>
</gene>
<sequence length="356" mass="40401">MTREKTTIQHIADALGISRNTASKALNDHPSIPADTRQKVIQKAIELKYKQFAYMETDNLLPRQTGNIALLTTNMPNTSHFGSALISGLEKRISSEGYNLSIHIVRDDERDAGKLPNNFDSTAVDGIVCIELFDAAYSEMITGLGIPAIFIDCAATTDYSSFQADVLLMENEHSIYRLTKQLLDNGYQRIGFVGDRYHCKSFHERWLGYRRALLEQEIEFDPALCILDDDRYFIFETDWMEHRLEQLKQWPQAFVCANDFIAVRLMKALKARGLSLPRDIGITGFDDANESRIVEPHLTTVHIYSSDMGVRAAEMLLSRIRHPQQPYYTTHMQTHVLIRDSAPALNRSADLISPSS</sequence>
<dbReference type="Gene3D" id="1.10.260.40">
    <property type="entry name" value="lambda repressor-like DNA-binding domains"/>
    <property type="match status" value="1"/>
</dbReference>
<feature type="domain" description="HTH lacI-type" evidence="5">
    <location>
        <begin position="6"/>
        <end position="50"/>
    </location>
</feature>
<keyword evidence="3" id="KW-0238">DNA-binding</keyword>
<dbReference type="CDD" id="cd01392">
    <property type="entry name" value="HTH_LacI"/>
    <property type="match status" value="1"/>
</dbReference>
<dbReference type="SUPFAM" id="SSF47413">
    <property type="entry name" value="lambda repressor-like DNA-binding domains"/>
    <property type="match status" value="1"/>
</dbReference>
<keyword evidence="2" id="KW-0805">Transcription regulation</keyword>
<evidence type="ECO:0000256" key="2">
    <source>
        <dbReference type="ARBA" id="ARBA00023015"/>
    </source>
</evidence>
<dbReference type="Pfam" id="PF13377">
    <property type="entry name" value="Peripla_BP_3"/>
    <property type="match status" value="1"/>
</dbReference>
<evidence type="ECO:0000256" key="4">
    <source>
        <dbReference type="ARBA" id="ARBA00023163"/>
    </source>
</evidence>
<keyword evidence="7" id="KW-1185">Reference proteome</keyword>
<evidence type="ECO:0000313" key="7">
    <source>
        <dbReference type="Proteomes" id="UP001185028"/>
    </source>
</evidence>
<dbReference type="PANTHER" id="PTHR30146">
    <property type="entry name" value="LACI-RELATED TRANSCRIPTIONAL REPRESSOR"/>
    <property type="match status" value="1"/>
</dbReference>
<dbReference type="RefSeq" id="WP_188776907.1">
    <property type="nucleotide sequence ID" value="NZ_BMMB01000008.1"/>
</dbReference>
<dbReference type="InterPro" id="IPR000843">
    <property type="entry name" value="HTH_LacI"/>
</dbReference>
<name>A0ABU1IWT0_9BACL</name>
<dbReference type="InterPro" id="IPR046335">
    <property type="entry name" value="LacI/GalR-like_sensor"/>
</dbReference>
<evidence type="ECO:0000256" key="1">
    <source>
        <dbReference type="ARBA" id="ARBA00022491"/>
    </source>
</evidence>
<dbReference type="InterPro" id="IPR028082">
    <property type="entry name" value="Peripla_BP_I"/>
</dbReference>
<protein>
    <submittedName>
        <fullName evidence="6">LacI family transcriptional regulator</fullName>
    </submittedName>
</protein>
<dbReference type="PROSITE" id="PS50932">
    <property type="entry name" value="HTH_LACI_2"/>
    <property type="match status" value="1"/>
</dbReference>
<evidence type="ECO:0000313" key="6">
    <source>
        <dbReference type="EMBL" id="MDR6243707.1"/>
    </source>
</evidence>